<dbReference type="PROSITE" id="PS50879">
    <property type="entry name" value="RNASE_H_1"/>
    <property type="match status" value="1"/>
</dbReference>
<organism evidence="2 3">
    <name type="scientific">Micavibrio aeruginosavorus</name>
    <dbReference type="NCBI Taxonomy" id="349221"/>
    <lineage>
        <taxon>Bacteria</taxon>
        <taxon>Pseudomonadati</taxon>
        <taxon>Bdellovibrionota</taxon>
        <taxon>Bdellovibrionia</taxon>
        <taxon>Bdellovibrionales</taxon>
        <taxon>Pseudobdellovibrionaceae</taxon>
        <taxon>Micavibrio</taxon>
    </lineage>
</organism>
<accession>A0A2W5MZI9</accession>
<dbReference type="SUPFAM" id="SSF53098">
    <property type="entry name" value="Ribonuclease H-like"/>
    <property type="match status" value="1"/>
</dbReference>
<evidence type="ECO:0000259" key="1">
    <source>
        <dbReference type="PROSITE" id="PS50879"/>
    </source>
</evidence>
<dbReference type="GO" id="GO:0003676">
    <property type="term" value="F:nucleic acid binding"/>
    <property type="evidence" value="ECO:0007669"/>
    <property type="project" value="InterPro"/>
</dbReference>
<gene>
    <name evidence="2" type="ORF">DI551_06980</name>
</gene>
<dbReference type="InterPro" id="IPR002156">
    <property type="entry name" value="RNaseH_domain"/>
</dbReference>
<evidence type="ECO:0000313" key="3">
    <source>
        <dbReference type="Proteomes" id="UP000249417"/>
    </source>
</evidence>
<dbReference type="Gene3D" id="3.30.420.10">
    <property type="entry name" value="Ribonuclease H-like superfamily/Ribonuclease H"/>
    <property type="match status" value="1"/>
</dbReference>
<dbReference type="InterPro" id="IPR044730">
    <property type="entry name" value="RNase_H-like_dom_plant"/>
</dbReference>
<protein>
    <recommendedName>
        <fullName evidence="1">RNase H type-1 domain-containing protein</fullName>
    </recommendedName>
</protein>
<dbReference type="Pfam" id="PF00075">
    <property type="entry name" value="RNase_H"/>
    <property type="match status" value="1"/>
</dbReference>
<evidence type="ECO:0000313" key="2">
    <source>
        <dbReference type="EMBL" id="PZQ45559.1"/>
    </source>
</evidence>
<reference evidence="2 3" key="1">
    <citation type="submission" date="2017-08" db="EMBL/GenBank/DDBJ databases">
        <title>Infants hospitalized years apart are colonized by the same room-sourced microbial strains.</title>
        <authorList>
            <person name="Brooks B."/>
            <person name="Olm M.R."/>
            <person name="Firek B.A."/>
            <person name="Baker R."/>
            <person name="Thomas B.C."/>
            <person name="Morowitz M.J."/>
            <person name="Banfield J.F."/>
        </authorList>
    </citation>
    <scope>NUCLEOTIDE SEQUENCE [LARGE SCALE GENOMIC DNA]</scope>
    <source>
        <strain evidence="2">S2_005_002_R2_29</strain>
    </source>
</reference>
<dbReference type="GO" id="GO:0004523">
    <property type="term" value="F:RNA-DNA hybrid ribonuclease activity"/>
    <property type="evidence" value="ECO:0007669"/>
    <property type="project" value="InterPro"/>
</dbReference>
<dbReference type="CDD" id="cd06222">
    <property type="entry name" value="RNase_H_like"/>
    <property type="match status" value="1"/>
</dbReference>
<feature type="domain" description="RNase H type-1" evidence="1">
    <location>
        <begin position="4"/>
        <end position="146"/>
    </location>
</feature>
<dbReference type="EMBL" id="QFQB01000045">
    <property type="protein sequence ID" value="PZQ45559.1"/>
    <property type="molecule type" value="Genomic_DNA"/>
</dbReference>
<dbReference type="InterPro" id="IPR036397">
    <property type="entry name" value="RNaseH_sf"/>
</dbReference>
<dbReference type="InterPro" id="IPR012337">
    <property type="entry name" value="RNaseH-like_sf"/>
</dbReference>
<dbReference type="Proteomes" id="UP000249417">
    <property type="component" value="Unassembled WGS sequence"/>
</dbReference>
<dbReference type="AlphaFoldDB" id="A0A2W5MZI9"/>
<comment type="caution">
    <text evidence="2">The sequence shown here is derived from an EMBL/GenBank/DDBJ whole genome shotgun (WGS) entry which is preliminary data.</text>
</comment>
<sequence>MSNSSKIFDAWTDGAYSPVHRVGGAGWLIRHNDEARQGQSSIKGFRHEELPHGSEIAETLAVRRALQNIPYGATVKLRTDSQTIIDWFNAGKITNERKSRIPRLRSIFLQARDEIRHMERVEFIKVGGNSNQELSHVHHLAREASAIARLRR</sequence>
<proteinExistence type="predicted"/>
<name>A0A2W5MZI9_9BACT</name>